<dbReference type="InterPro" id="IPR000961">
    <property type="entry name" value="AGC-kinase_C"/>
</dbReference>
<feature type="non-terminal residue" evidence="8">
    <location>
        <position position="119"/>
    </location>
</feature>
<dbReference type="SUPFAM" id="SSF56112">
    <property type="entry name" value="Protein kinase-like (PK-like)"/>
    <property type="match status" value="1"/>
</dbReference>
<evidence type="ECO:0000256" key="3">
    <source>
        <dbReference type="ARBA" id="ARBA00022741"/>
    </source>
</evidence>
<keyword evidence="2" id="KW-0808">Transferase</keyword>
<dbReference type="Proteomes" id="UP000410492">
    <property type="component" value="Unassembled WGS sequence"/>
</dbReference>
<dbReference type="Gene3D" id="1.10.510.10">
    <property type="entry name" value="Transferase(Phosphotransferase) domain 1"/>
    <property type="match status" value="1"/>
</dbReference>
<name>A0A653BMK9_CALMS</name>
<evidence type="ECO:0000313" key="9">
    <source>
        <dbReference type="Proteomes" id="UP000410492"/>
    </source>
</evidence>
<dbReference type="GO" id="GO:0005524">
    <property type="term" value="F:ATP binding"/>
    <property type="evidence" value="ECO:0007669"/>
    <property type="project" value="UniProtKB-KW"/>
</dbReference>
<dbReference type="SMART" id="SM00133">
    <property type="entry name" value="S_TK_X"/>
    <property type="match status" value="1"/>
</dbReference>
<protein>
    <recommendedName>
        <fullName evidence="7">AGC-kinase C-terminal domain-containing protein</fullName>
    </recommendedName>
</protein>
<gene>
    <name evidence="8" type="ORF">CALMAC_LOCUS2298</name>
</gene>
<sequence length="119" mass="13482">PPFTAENRKKTIEKILKGKLNLPPYLTADARDLVRKLLKRQVTARLGAAPEDANAVKAHQFFKHINWDDVLSRKLEPPFKPCLTSDDDVSQFDTKFTKQTPVDSPDESTLSESANMIFQ</sequence>
<evidence type="ECO:0000256" key="6">
    <source>
        <dbReference type="SAM" id="MobiDB-lite"/>
    </source>
</evidence>
<evidence type="ECO:0000256" key="1">
    <source>
        <dbReference type="ARBA" id="ARBA00022527"/>
    </source>
</evidence>
<dbReference type="AlphaFoldDB" id="A0A653BMK9"/>
<feature type="non-terminal residue" evidence="8">
    <location>
        <position position="1"/>
    </location>
</feature>
<reference evidence="8 9" key="1">
    <citation type="submission" date="2019-01" db="EMBL/GenBank/DDBJ databases">
        <authorList>
            <person name="Sayadi A."/>
        </authorList>
    </citation>
    <scope>NUCLEOTIDE SEQUENCE [LARGE SCALE GENOMIC DNA]</scope>
</reference>
<evidence type="ECO:0000256" key="5">
    <source>
        <dbReference type="ARBA" id="ARBA00022840"/>
    </source>
</evidence>
<proteinExistence type="predicted"/>
<evidence type="ECO:0000256" key="2">
    <source>
        <dbReference type="ARBA" id="ARBA00022679"/>
    </source>
</evidence>
<dbReference type="EMBL" id="CAACVG010002722">
    <property type="protein sequence ID" value="VEN36837.1"/>
    <property type="molecule type" value="Genomic_DNA"/>
</dbReference>
<keyword evidence="4" id="KW-0418">Kinase</keyword>
<dbReference type="GO" id="GO:0004674">
    <property type="term" value="F:protein serine/threonine kinase activity"/>
    <property type="evidence" value="ECO:0007669"/>
    <property type="project" value="UniProtKB-KW"/>
</dbReference>
<dbReference type="Gene3D" id="3.30.200.20">
    <property type="entry name" value="Phosphorylase Kinase, domain 1"/>
    <property type="match status" value="1"/>
</dbReference>
<evidence type="ECO:0000256" key="4">
    <source>
        <dbReference type="ARBA" id="ARBA00022777"/>
    </source>
</evidence>
<evidence type="ECO:0000259" key="7">
    <source>
        <dbReference type="PROSITE" id="PS51285"/>
    </source>
</evidence>
<keyword evidence="5" id="KW-0067">ATP-binding</keyword>
<keyword evidence="3" id="KW-0547">Nucleotide-binding</keyword>
<dbReference type="Pfam" id="PF00433">
    <property type="entry name" value="Pkinase_C"/>
    <property type="match status" value="1"/>
</dbReference>
<evidence type="ECO:0000313" key="8">
    <source>
        <dbReference type="EMBL" id="VEN36837.1"/>
    </source>
</evidence>
<dbReference type="InterPro" id="IPR017892">
    <property type="entry name" value="Pkinase_C"/>
</dbReference>
<keyword evidence="1" id="KW-0723">Serine/threonine-protein kinase</keyword>
<dbReference type="OrthoDB" id="63267at2759"/>
<feature type="region of interest" description="Disordered" evidence="6">
    <location>
        <begin position="95"/>
        <end position="119"/>
    </location>
</feature>
<dbReference type="PANTHER" id="PTHR24351">
    <property type="entry name" value="RIBOSOMAL PROTEIN S6 KINASE"/>
    <property type="match status" value="1"/>
</dbReference>
<dbReference type="InterPro" id="IPR011009">
    <property type="entry name" value="Kinase-like_dom_sf"/>
</dbReference>
<accession>A0A653BMK9</accession>
<keyword evidence="9" id="KW-1185">Reference proteome</keyword>
<organism evidence="8 9">
    <name type="scientific">Callosobruchus maculatus</name>
    <name type="common">Southern cowpea weevil</name>
    <name type="synonym">Pulse bruchid</name>
    <dbReference type="NCBI Taxonomy" id="64391"/>
    <lineage>
        <taxon>Eukaryota</taxon>
        <taxon>Metazoa</taxon>
        <taxon>Ecdysozoa</taxon>
        <taxon>Arthropoda</taxon>
        <taxon>Hexapoda</taxon>
        <taxon>Insecta</taxon>
        <taxon>Pterygota</taxon>
        <taxon>Neoptera</taxon>
        <taxon>Endopterygota</taxon>
        <taxon>Coleoptera</taxon>
        <taxon>Polyphaga</taxon>
        <taxon>Cucujiformia</taxon>
        <taxon>Chrysomeloidea</taxon>
        <taxon>Chrysomelidae</taxon>
        <taxon>Bruchinae</taxon>
        <taxon>Bruchini</taxon>
        <taxon>Callosobruchus</taxon>
    </lineage>
</organism>
<feature type="domain" description="AGC-kinase C-terminal" evidence="7">
    <location>
        <begin position="63"/>
        <end position="119"/>
    </location>
</feature>
<dbReference type="PROSITE" id="PS51285">
    <property type="entry name" value="AGC_KINASE_CTER"/>
    <property type="match status" value="1"/>
</dbReference>